<organism evidence="3 4">
    <name type="scientific">Nonomuraea jiangxiensis</name>
    <dbReference type="NCBI Taxonomy" id="633440"/>
    <lineage>
        <taxon>Bacteria</taxon>
        <taxon>Bacillati</taxon>
        <taxon>Actinomycetota</taxon>
        <taxon>Actinomycetes</taxon>
        <taxon>Streptosporangiales</taxon>
        <taxon>Streptosporangiaceae</taxon>
        <taxon>Nonomuraea</taxon>
    </lineage>
</organism>
<dbReference type="Proteomes" id="UP000199202">
    <property type="component" value="Unassembled WGS sequence"/>
</dbReference>
<dbReference type="AlphaFoldDB" id="A0A1G9TXT6"/>
<feature type="region of interest" description="Disordered" evidence="1">
    <location>
        <begin position="312"/>
        <end position="409"/>
    </location>
</feature>
<name>A0A1G9TXT6_9ACTN</name>
<evidence type="ECO:0000313" key="4">
    <source>
        <dbReference type="Proteomes" id="UP000199202"/>
    </source>
</evidence>
<evidence type="ECO:0000256" key="2">
    <source>
        <dbReference type="SAM" id="SignalP"/>
    </source>
</evidence>
<evidence type="ECO:0008006" key="5">
    <source>
        <dbReference type="Google" id="ProtNLM"/>
    </source>
</evidence>
<dbReference type="Gene3D" id="2.60.120.260">
    <property type="entry name" value="Galactose-binding domain-like"/>
    <property type="match status" value="1"/>
</dbReference>
<dbReference type="EMBL" id="FNDJ01000046">
    <property type="protein sequence ID" value="SDM52580.1"/>
    <property type="molecule type" value="Genomic_DNA"/>
</dbReference>
<dbReference type="STRING" id="633440.SAMN05421869_14645"/>
<feature type="compositionally biased region" description="Acidic residues" evidence="1">
    <location>
        <begin position="321"/>
        <end position="356"/>
    </location>
</feature>
<gene>
    <name evidence="3" type="ORF">SAMN05421869_14645</name>
</gene>
<feature type="compositionally biased region" description="Polar residues" evidence="1">
    <location>
        <begin position="372"/>
        <end position="384"/>
    </location>
</feature>
<evidence type="ECO:0000256" key="1">
    <source>
        <dbReference type="SAM" id="MobiDB-lite"/>
    </source>
</evidence>
<evidence type="ECO:0000313" key="3">
    <source>
        <dbReference type="EMBL" id="SDM52580.1"/>
    </source>
</evidence>
<protein>
    <recommendedName>
        <fullName evidence="5">Choice-of-anchor A domain-containing protein</fullName>
    </recommendedName>
</protein>
<accession>A0A1G9TXT6</accession>
<proteinExistence type="predicted"/>
<sequence>MSRWRKALVATSVGAAAAAAFVVTSSIPSQAQTSLVANYRCTGGIAGAGVELEARMTPQVEGGLMNVGWAMSYKGQRRFGSPGYFSEGSLLSLDGVVDISGAWNGQLRPQGDQEQGELVPGDFLELPEGLSDQGSIDRSGTIRFKPGALAVRFTPAEGEAMVNDKPGVDFTAGWAWEHTEEQYGDHVNDVTKTSTAGEIAKLRFTGTKVEYIGRRAPDLGPIRVILDGQPVTDPPVEPGKNRAGQPMIGTETQEVLWTSPELEYGPHTIEIVNIEDKPAYVDAFRVTTSGITAPPTHDQATCQLVNDPGVIEITVSGPTDDPTEDPTDEPTEEPTDEDPGNDDPPNDDPNDDDPQDDSQNGGPDHVSVLVMGSTSATPRTTGPTATKYARAQVARTPQGGVDTGEAPDPVGPPFGLVAGGAVLLMGSVGGGLMLRRRAGEHVGGRK</sequence>
<keyword evidence="2" id="KW-0732">Signal</keyword>
<reference evidence="3 4" key="1">
    <citation type="submission" date="2016-10" db="EMBL/GenBank/DDBJ databases">
        <authorList>
            <person name="de Groot N.N."/>
        </authorList>
    </citation>
    <scope>NUCLEOTIDE SEQUENCE [LARGE SCALE GENOMIC DNA]</scope>
    <source>
        <strain evidence="3 4">CGMCC 4.6533</strain>
    </source>
</reference>
<feature type="chain" id="PRO_5011467067" description="Choice-of-anchor A domain-containing protein" evidence="2">
    <location>
        <begin position="32"/>
        <end position="446"/>
    </location>
</feature>
<keyword evidence="4" id="KW-1185">Reference proteome</keyword>
<feature type="signal peptide" evidence="2">
    <location>
        <begin position="1"/>
        <end position="31"/>
    </location>
</feature>